<reference evidence="2 3" key="1">
    <citation type="submission" date="2015-11" db="EMBL/GenBank/DDBJ databases">
        <authorList>
            <consortium name="Pathogen Informatics"/>
        </authorList>
    </citation>
    <scope>NUCLEOTIDE SEQUENCE [LARGE SCALE GENOMIC DNA]</scope>
    <source>
        <strain evidence="2 3">006A-0059</strain>
    </source>
</reference>
<dbReference type="SFLD" id="SFLDG01065">
    <property type="entry name" value="anaerobic_coproporphyrinogen-I"/>
    <property type="match status" value="1"/>
</dbReference>
<evidence type="ECO:0000313" key="3">
    <source>
        <dbReference type="Proteomes" id="UP000052237"/>
    </source>
</evidence>
<dbReference type="PANTHER" id="PTHR13932">
    <property type="entry name" value="COPROPORPHYRINIGEN III OXIDASE"/>
    <property type="match status" value="1"/>
</dbReference>
<name>A0A0S4RVQ4_CAMHY</name>
<dbReference type="SMART" id="SM00729">
    <property type="entry name" value="Elp3"/>
    <property type="match status" value="1"/>
</dbReference>
<dbReference type="InterPro" id="IPR023404">
    <property type="entry name" value="rSAM_horseshoe"/>
</dbReference>
<gene>
    <name evidence="2" type="primary">hemN_2</name>
    <name evidence="2" type="ORF">ERS686654_00930</name>
</gene>
<keyword evidence="2" id="KW-0560">Oxidoreductase</keyword>
<feature type="domain" description="Radical SAM core" evidence="1">
    <location>
        <begin position="40"/>
        <end position="268"/>
    </location>
</feature>
<dbReference type="SUPFAM" id="SSF102114">
    <property type="entry name" value="Radical SAM enzymes"/>
    <property type="match status" value="1"/>
</dbReference>
<dbReference type="SFLD" id="SFLDS00029">
    <property type="entry name" value="Radical_SAM"/>
    <property type="match status" value="1"/>
</dbReference>
<dbReference type="Proteomes" id="UP000052237">
    <property type="component" value="Unassembled WGS sequence"/>
</dbReference>
<protein>
    <submittedName>
        <fullName evidence="2">Coproporphyrinogen III oxidase</fullName>
        <ecNumber evidence="2">1.3.99.22</ecNumber>
    </submittedName>
</protein>
<dbReference type="GO" id="GO:0016491">
    <property type="term" value="F:oxidoreductase activity"/>
    <property type="evidence" value="ECO:0007669"/>
    <property type="project" value="UniProtKB-KW"/>
</dbReference>
<organism evidence="2 3">
    <name type="scientific">Campylobacter hyointestinalis subsp. hyointestinalis</name>
    <dbReference type="NCBI Taxonomy" id="91352"/>
    <lineage>
        <taxon>Bacteria</taxon>
        <taxon>Pseudomonadati</taxon>
        <taxon>Campylobacterota</taxon>
        <taxon>Epsilonproteobacteria</taxon>
        <taxon>Campylobacterales</taxon>
        <taxon>Campylobacteraceae</taxon>
        <taxon>Campylobacter</taxon>
    </lineage>
</organism>
<dbReference type="InterPro" id="IPR007197">
    <property type="entry name" value="rSAM"/>
</dbReference>
<proteinExistence type="predicted"/>
<sequence length="434" mass="49512">MSFLSFIQNSSVKYATLSMQKSLYNELNIDILTNDFQKIPNPDKKYMLYAHIPFCHTFCPYCSFHKYAYDEEAAKKYFASLRLEMTAMKDAGYDFGSMYVGGGTTLINEDELIKTLEHAKNLFNIKDISAETDPNHIAAENLTRFKGLIDRLSIGVQSFNDDILKKVARYDKFGSSKQLYEKLSAAIGILPVTSLDLIFNFPFQTKELLLNDITIAKSLDPEQITFYPLMKSNLTKDKIAASLGVSNNDFEREFYELICAEFKEYCPNNAWSFSKNSLSLKDEYVSSNHEYVGVGSGAFSFLDGELVINAFNLDDYSERINAKASATIAKCKFKYKERLKYLFLTELFDGKIDVDKFNAACGANLKIALFKEILLLKLTNAIKINGNFIELTEFGRYIFVILMKEFYIGMDTVRAVFRDEAKLKKSKKLRVMAS</sequence>
<evidence type="ECO:0000313" key="2">
    <source>
        <dbReference type="EMBL" id="CUU78150.1"/>
    </source>
</evidence>
<dbReference type="GO" id="GO:0005737">
    <property type="term" value="C:cytoplasm"/>
    <property type="evidence" value="ECO:0007669"/>
    <property type="project" value="TreeGrafter"/>
</dbReference>
<keyword evidence="3" id="KW-1185">Reference proteome</keyword>
<dbReference type="AlphaFoldDB" id="A0A0S4RVQ4"/>
<dbReference type="CDD" id="cd01335">
    <property type="entry name" value="Radical_SAM"/>
    <property type="match status" value="1"/>
</dbReference>
<dbReference type="RefSeq" id="WP_059426352.1">
    <property type="nucleotide sequence ID" value="NZ_FAVB01000002.1"/>
</dbReference>
<dbReference type="EC" id="1.3.99.22" evidence="2"/>
<dbReference type="InterPro" id="IPR034505">
    <property type="entry name" value="Coproporphyrinogen-III_oxidase"/>
</dbReference>
<dbReference type="PROSITE" id="PS51918">
    <property type="entry name" value="RADICAL_SAM"/>
    <property type="match status" value="1"/>
</dbReference>
<dbReference type="Gene3D" id="3.80.30.20">
    <property type="entry name" value="tm_1862 like domain"/>
    <property type="match status" value="1"/>
</dbReference>
<dbReference type="NCBIfam" id="NF006385">
    <property type="entry name" value="PRK08629.1"/>
    <property type="match status" value="1"/>
</dbReference>
<evidence type="ECO:0000259" key="1">
    <source>
        <dbReference type="PROSITE" id="PS51918"/>
    </source>
</evidence>
<dbReference type="EMBL" id="FAVB01000002">
    <property type="protein sequence ID" value="CUU78150.1"/>
    <property type="molecule type" value="Genomic_DNA"/>
</dbReference>
<dbReference type="Pfam" id="PF04055">
    <property type="entry name" value="Radical_SAM"/>
    <property type="match status" value="1"/>
</dbReference>
<comment type="caution">
    <text evidence="2">The sequence shown here is derived from an EMBL/GenBank/DDBJ whole genome shotgun (WGS) entry which is preliminary data.</text>
</comment>
<dbReference type="InterPro" id="IPR058240">
    <property type="entry name" value="rSAM_sf"/>
</dbReference>
<dbReference type="InterPro" id="IPR006638">
    <property type="entry name" value="Elp3/MiaA/NifB-like_rSAM"/>
</dbReference>
<accession>A0A0S4RVQ4</accession>
<dbReference type="PANTHER" id="PTHR13932:SF5">
    <property type="entry name" value="RADICAL S-ADENOSYL METHIONINE DOMAIN-CONTAINING PROTEIN 1, MITOCHONDRIAL"/>
    <property type="match status" value="1"/>
</dbReference>
<dbReference type="GO" id="GO:0006779">
    <property type="term" value="P:porphyrin-containing compound biosynthetic process"/>
    <property type="evidence" value="ECO:0007669"/>
    <property type="project" value="TreeGrafter"/>
</dbReference>
<dbReference type="GO" id="GO:0051539">
    <property type="term" value="F:4 iron, 4 sulfur cluster binding"/>
    <property type="evidence" value="ECO:0007669"/>
    <property type="project" value="TreeGrafter"/>
</dbReference>